<dbReference type="Proteomes" id="UP001206925">
    <property type="component" value="Unassembled WGS sequence"/>
</dbReference>
<protein>
    <submittedName>
        <fullName evidence="1">Uncharacterized protein</fullName>
    </submittedName>
</protein>
<keyword evidence="2" id="KW-1185">Reference proteome</keyword>
<proteinExistence type="predicted"/>
<evidence type="ECO:0000313" key="2">
    <source>
        <dbReference type="Proteomes" id="UP001206925"/>
    </source>
</evidence>
<sequence>MATVASVGCCCCRSVSSRLCRWFSALRVAAFVSWLYSRIGRYGPFLESFCVPFYCELLLLLAYVVLHSWRHFSWLYENVGAYYSTSFCSDQGHFAHTCMNHVRVLWPFEPFEVKGLAVLIANKKRTSGKHDSGPSNQVIR</sequence>
<reference evidence="1" key="1">
    <citation type="submission" date="2022-06" db="EMBL/GenBank/DDBJ databases">
        <title>Uncovering the hologenomic basis of an extraordinary plant invasion.</title>
        <authorList>
            <person name="Bieker V.C."/>
            <person name="Martin M.D."/>
            <person name="Gilbert T."/>
            <person name="Hodgins K."/>
            <person name="Battlay P."/>
            <person name="Petersen B."/>
            <person name="Wilson J."/>
        </authorList>
    </citation>
    <scope>NUCLEOTIDE SEQUENCE</scope>
    <source>
        <strain evidence="1">AA19_3_7</strain>
        <tissue evidence="1">Leaf</tissue>
    </source>
</reference>
<organism evidence="1 2">
    <name type="scientific">Ambrosia artemisiifolia</name>
    <name type="common">Common ragweed</name>
    <dbReference type="NCBI Taxonomy" id="4212"/>
    <lineage>
        <taxon>Eukaryota</taxon>
        <taxon>Viridiplantae</taxon>
        <taxon>Streptophyta</taxon>
        <taxon>Embryophyta</taxon>
        <taxon>Tracheophyta</taxon>
        <taxon>Spermatophyta</taxon>
        <taxon>Magnoliopsida</taxon>
        <taxon>eudicotyledons</taxon>
        <taxon>Gunneridae</taxon>
        <taxon>Pentapetalae</taxon>
        <taxon>asterids</taxon>
        <taxon>campanulids</taxon>
        <taxon>Asterales</taxon>
        <taxon>Asteraceae</taxon>
        <taxon>Asteroideae</taxon>
        <taxon>Heliantheae alliance</taxon>
        <taxon>Heliantheae</taxon>
        <taxon>Ambrosia</taxon>
    </lineage>
</organism>
<dbReference type="AlphaFoldDB" id="A0AAD5CLN0"/>
<accession>A0AAD5CLN0</accession>
<comment type="caution">
    <text evidence="1">The sequence shown here is derived from an EMBL/GenBank/DDBJ whole genome shotgun (WGS) entry which is preliminary data.</text>
</comment>
<evidence type="ECO:0000313" key="1">
    <source>
        <dbReference type="EMBL" id="KAI7743475.1"/>
    </source>
</evidence>
<gene>
    <name evidence="1" type="ORF">M8C21_011326</name>
</gene>
<dbReference type="EMBL" id="JAMZMK010007733">
    <property type="protein sequence ID" value="KAI7743475.1"/>
    <property type="molecule type" value="Genomic_DNA"/>
</dbReference>
<name>A0AAD5CLN0_AMBAR</name>